<dbReference type="PANTHER" id="PTHR37937">
    <property type="entry name" value="CONJUGATIVE TRANSFER: DNA TRANSPORT"/>
    <property type="match status" value="1"/>
</dbReference>
<dbReference type="PANTHER" id="PTHR37937:SF1">
    <property type="entry name" value="CONJUGATIVE TRANSFER: DNA TRANSPORT"/>
    <property type="match status" value="1"/>
</dbReference>
<dbReference type="EMBL" id="PFBY01000017">
    <property type="protein sequence ID" value="PIR76586.1"/>
    <property type="molecule type" value="Genomic_DNA"/>
</dbReference>
<evidence type="ECO:0000313" key="10">
    <source>
        <dbReference type="Proteomes" id="UP000231530"/>
    </source>
</evidence>
<proteinExistence type="predicted"/>
<sequence length="865" mass="97833">MYVFQFLGTSEFAPVRTYAFTSSNTTLMWITIALVSLGVVAAILFIIRSILQVKTRSDKAFNRVVLQILVPKERKSEGQGGQVGGEDRLEQVKEEIGITETFFAAIAGLRAQRGLYKWLHGRDDHFSFEMVSYGNLIYFYIDIPKKLQQFVEQQIHGQYPYAEIDIMTDYNIFSETSNILGAYLVPTQKSFFPFKSYKTMESDPLGGILNALAKAEADNSALAVQFVVRSAHKKWRRKGISVVREVKKGKRFESVASRTTTMKVLEGLGTITGDMFKSATGTEDKDKYNNKKDDYKLSGMEEDMLKGIEEKLSKGGMDVTIRLLSSAETEATSQMNLDNLIGAFSQYNVYRYGNSFKAVIPRKQTRLIQDFIYRSFHAQRAALLTTEEMASLWHLPLHSTEAPKIKWLSGRKSPPPHNIPTSGLHLGYINYRGSKTEVFLGEADRRRHLYIIGKSGTGKSVTIANLAKQDIENGHGVCIVDPHGDLVEDLLKHVPKHRADDVIVFNPSDMDRPIGLNMLEAKTEDEKDFIVQEMISIFYKLFPPEMIGPMFEHQMRNVMLTLMADIKNPGTIIDIPRMFTDDDYVKSYTKNLKDPVVRAFWEKEMAKTSDFHKSEMLGYLISKVGRFVENEMMRNIMGQQQSGFDFREVMDNKKILFVNLAKGKTGEVNAKLIGLIVVAKLQMAAMGRADMPEEERHDFYLYIDEFQNFITDSISTILSEARKYRLDLILAHQYMGQLIDDKGKSDVRDAVLGNAGTFMVGRIGPDDAEVLAKEFAPVFGSYDLLNPPEYSFYTKMLIDGKASKPFNMTAYPPAKGNAPLAEAIKQLARLKYGRDRTIVESEILERTKLGSSEGQIKTDMIEPSL</sequence>
<dbReference type="InterPro" id="IPR019476">
    <property type="entry name" value="T4SS_TraD_DNA-bd"/>
</dbReference>
<reference evidence="10" key="1">
    <citation type="submission" date="2017-09" db="EMBL/GenBank/DDBJ databases">
        <title>Depth-based differentiation of microbial function through sediment-hosted aquifers and enrichment of novel symbionts in the deep terrestrial subsurface.</title>
        <authorList>
            <person name="Probst A.J."/>
            <person name="Ladd B."/>
            <person name="Jarett J.K."/>
            <person name="Geller-Mcgrath D.E."/>
            <person name="Sieber C.M.K."/>
            <person name="Emerson J.B."/>
            <person name="Anantharaman K."/>
            <person name="Thomas B.C."/>
            <person name="Malmstrom R."/>
            <person name="Stieglmeier M."/>
            <person name="Klingl A."/>
            <person name="Woyke T."/>
            <person name="Ryan C.M."/>
            <person name="Banfield J.F."/>
        </authorList>
    </citation>
    <scope>NUCLEOTIDE SEQUENCE [LARGE SCALE GENOMIC DNA]</scope>
</reference>
<keyword evidence="4 6" id="KW-1133">Transmembrane helix</keyword>
<dbReference type="CDD" id="cd01127">
    <property type="entry name" value="TrwB_TraG_TraD_VirD4"/>
    <property type="match status" value="1"/>
</dbReference>
<evidence type="ECO:0000259" key="7">
    <source>
        <dbReference type="Pfam" id="PF10412"/>
    </source>
</evidence>
<keyword evidence="5 6" id="KW-0472">Membrane</keyword>
<evidence type="ECO:0000256" key="5">
    <source>
        <dbReference type="ARBA" id="ARBA00023136"/>
    </source>
</evidence>
<dbReference type="InterPro" id="IPR027417">
    <property type="entry name" value="P-loop_NTPase"/>
</dbReference>
<comment type="subcellular location">
    <subcellularLocation>
        <location evidence="1">Cell membrane</location>
        <topology evidence="1">Multi-pass membrane protein</topology>
    </subcellularLocation>
</comment>
<evidence type="ECO:0000256" key="2">
    <source>
        <dbReference type="ARBA" id="ARBA00022475"/>
    </source>
</evidence>
<dbReference type="Pfam" id="PF10412">
    <property type="entry name" value="TrwB_AAD_bind"/>
    <property type="match status" value="1"/>
</dbReference>
<keyword evidence="2" id="KW-1003">Cell membrane</keyword>
<dbReference type="Proteomes" id="UP000231530">
    <property type="component" value="Unassembled WGS sequence"/>
</dbReference>
<name>A0A2H0TYJ3_9BACT</name>
<feature type="domain" description="DUF8128" evidence="8">
    <location>
        <begin position="119"/>
        <end position="407"/>
    </location>
</feature>
<dbReference type="InterPro" id="IPR058441">
    <property type="entry name" value="DUF8128"/>
</dbReference>
<dbReference type="Gene3D" id="3.40.50.300">
    <property type="entry name" value="P-loop containing nucleotide triphosphate hydrolases"/>
    <property type="match status" value="2"/>
</dbReference>
<evidence type="ECO:0000256" key="3">
    <source>
        <dbReference type="ARBA" id="ARBA00022692"/>
    </source>
</evidence>
<evidence type="ECO:0000256" key="4">
    <source>
        <dbReference type="ARBA" id="ARBA00022989"/>
    </source>
</evidence>
<protein>
    <submittedName>
        <fullName evidence="9">Uncharacterized protein</fullName>
    </submittedName>
</protein>
<dbReference type="GO" id="GO:0005886">
    <property type="term" value="C:plasma membrane"/>
    <property type="evidence" value="ECO:0007669"/>
    <property type="project" value="UniProtKB-SubCell"/>
</dbReference>
<dbReference type="SUPFAM" id="SSF52540">
    <property type="entry name" value="P-loop containing nucleoside triphosphate hydrolases"/>
    <property type="match status" value="1"/>
</dbReference>
<evidence type="ECO:0000259" key="8">
    <source>
        <dbReference type="Pfam" id="PF26449"/>
    </source>
</evidence>
<dbReference type="InterPro" id="IPR051539">
    <property type="entry name" value="T4SS-coupling_protein"/>
</dbReference>
<evidence type="ECO:0000256" key="6">
    <source>
        <dbReference type="SAM" id="Phobius"/>
    </source>
</evidence>
<organism evidence="9 10">
    <name type="scientific">Candidatus Magasanikbacteria bacterium CG10_big_fil_rev_8_21_14_0_10_42_10</name>
    <dbReference type="NCBI Taxonomy" id="1974649"/>
    <lineage>
        <taxon>Bacteria</taxon>
        <taxon>Candidatus Magasanikiibacteriota</taxon>
    </lineage>
</organism>
<comment type="caution">
    <text evidence="9">The sequence shown here is derived from an EMBL/GenBank/DDBJ whole genome shotgun (WGS) entry which is preliminary data.</text>
</comment>
<feature type="domain" description="Type IV secretion system coupling protein TraD DNA-binding" evidence="7">
    <location>
        <begin position="445"/>
        <end position="785"/>
    </location>
</feature>
<dbReference type="Pfam" id="PF26449">
    <property type="entry name" value="DUF8128"/>
    <property type="match status" value="1"/>
</dbReference>
<evidence type="ECO:0000313" key="9">
    <source>
        <dbReference type="EMBL" id="PIR76586.1"/>
    </source>
</evidence>
<dbReference type="AlphaFoldDB" id="A0A2H0TYJ3"/>
<evidence type="ECO:0000256" key="1">
    <source>
        <dbReference type="ARBA" id="ARBA00004651"/>
    </source>
</evidence>
<accession>A0A2H0TYJ3</accession>
<gene>
    <name evidence="9" type="ORF">COU32_01270</name>
</gene>
<keyword evidence="3 6" id="KW-0812">Transmembrane</keyword>
<feature type="transmembrane region" description="Helical" evidence="6">
    <location>
        <begin position="27"/>
        <end position="47"/>
    </location>
</feature>